<dbReference type="PANTHER" id="PTHR24345:SF0">
    <property type="entry name" value="CELL CYCLE SERINE_THREONINE-PROTEIN KINASE CDC5_MSD2"/>
    <property type="match status" value="1"/>
</dbReference>
<dbReference type="SMART" id="SM00220">
    <property type="entry name" value="S_TKc"/>
    <property type="match status" value="1"/>
</dbReference>
<feature type="compositionally biased region" description="Gly residues" evidence="6">
    <location>
        <begin position="761"/>
        <end position="774"/>
    </location>
</feature>
<name>A0A7S4MQN3_9STRA</name>
<keyword evidence="2" id="KW-0808">Transferase</keyword>
<dbReference type="InterPro" id="IPR000719">
    <property type="entry name" value="Prot_kinase_dom"/>
</dbReference>
<dbReference type="InterPro" id="IPR011009">
    <property type="entry name" value="Kinase-like_dom_sf"/>
</dbReference>
<feature type="compositionally biased region" description="Low complexity" evidence="6">
    <location>
        <begin position="751"/>
        <end position="760"/>
    </location>
</feature>
<feature type="compositionally biased region" description="Polar residues" evidence="6">
    <location>
        <begin position="781"/>
        <end position="793"/>
    </location>
</feature>
<dbReference type="GO" id="GO:0004674">
    <property type="term" value="F:protein serine/threonine kinase activity"/>
    <property type="evidence" value="ECO:0007669"/>
    <property type="project" value="UniProtKB-KW"/>
</dbReference>
<dbReference type="Gene3D" id="1.10.510.10">
    <property type="entry name" value="Transferase(Phosphotransferase) domain 1"/>
    <property type="match status" value="2"/>
</dbReference>
<evidence type="ECO:0000256" key="5">
    <source>
        <dbReference type="ARBA" id="ARBA00022840"/>
    </source>
</evidence>
<dbReference type="PROSITE" id="PS50011">
    <property type="entry name" value="PROTEIN_KINASE_DOM"/>
    <property type="match status" value="1"/>
</dbReference>
<feature type="region of interest" description="Disordered" evidence="6">
    <location>
        <begin position="748"/>
        <end position="793"/>
    </location>
</feature>
<feature type="compositionally biased region" description="Basic residues" evidence="6">
    <location>
        <begin position="1014"/>
        <end position="1031"/>
    </location>
</feature>
<gene>
    <name evidence="8" type="ORF">OAUR00152_LOCUS14233</name>
</gene>
<evidence type="ECO:0000256" key="2">
    <source>
        <dbReference type="ARBA" id="ARBA00022679"/>
    </source>
</evidence>
<keyword evidence="3" id="KW-0547">Nucleotide-binding</keyword>
<protein>
    <recommendedName>
        <fullName evidence="7">Protein kinase domain-containing protein</fullName>
    </recommendedName>
</protein>
<evidence type="ECO:0000256" key="1">
    <source>
        <dbReference type="ARBA" id="ARBA00022527"/>
    </source>
</evidence>
<dbReference type="GO" id="GO:0005634">
    <property type="term" value="C:nucleus"/>
    <property type="evidence" value="ECO:0007669"/>
    <property type="project" value="TreeGrafter"/>
</dbReference>
<organism evidence="8">
    <name type="scientific">Odontella aurita</name>
    <dbReference type="NCBI Taxonomy" id="265563"/>
    <lineage>
        <taxon>Eukaryota</taxon>
        <taxon>Sar</taxon>
        <taxon>Stramenopiles</taxon>
        <taxon>Ochrophyta</taxon>
        <taxon>Bacillariophyta</taxon>
        <taxon>Mediophyceae</taxon>
        <taxon>Biddulphiophycidae</taxon>
        <taxon>Eupodiscales</taxon>
        <taxon>Odontellaceae</taxon>
        <taxon>Odontella</taxon>
    </lineage>
</organism>
<feature type="compositionally biased region" description="Pro residues" evidence="6">
    <location>
        <begin position="914"/>
        <end position="923"/>
    </location>
</feature>
<keyword evidence="4" id="KW-0418">Kinase</keyword>
<evidence type="ECO:0000259" key="7">
    <source>
        <dbReference type="PROSITE" id="PS50011"/>
    </source>
</evidence>
<sequence length="1038" mass="113800">MPGGDRDLAEICTHEELGILQIREYMLQVAVALKRLHEHAVIHGDLKMDNIVRFGSKVALIDLDSACRLPGPNGGIAGSSIDGSGGVTMERMGAGSHKFSTGILPPEMIARVDLSTNPGILGRYEEYWRHVSEDAKDLLLLTPDDVQTITGVVKSLLAKSDAVRKMGTKSTLRYSMGEQLPGLEDPNKDWKDILSMALITISFEDLPASLTRCRTVDEFSVVWGRLQANSRLWEKVRPRISSDGKFAYVVRTFDDVKEEKRRRRERRREEEEGSGSSGNSDSEVVAAESDRAYAPSSSDDDDDDENLLPLPYKLVVPSEKTDVWSFGALLFSLCSGGSLFHVGFHGDLRTPAAFADLHGWTAQSAERLIQNDVADPLAQDLLLKVLVPEENRLPNMDAVLRHPFFGPSSGLEAQRILERHEEQQLILEETITITKLTTDSQRRLEFGTEKQCKIVFDEDKVVVPTCLMVLPYQMIHLDDDEGGGGGGGESCGNVGGLSVPTDRQNLSRAVEIGKHLLDINTSTARLSFWLMMKKNLADRDGSEFKSKMKMWLKRARTEASDMVAKEIVNAIGCGREYIGLCMEMLEKGDAVSNARAYIKDPMSAARRAIKASTEALLRCYSSQYVYLLDEYRGCPVISDNAAGMYGDDGGSVARSVKTVNGIYPLRIDPSANLLQHLLLPFMNITVMTAVSVDRMRGLARALGLPPSYGIPERWRESEPGLVHRKDKPSSIAEFAVLHDVIRKRERRAAMRRAQMGESQQSGGGSQGTGLGSGAGTENDDGSSFATGSKFSSISVDTAGGANDGISEMRQLEMFFRDYDSMRIFSDLRRVSDGSDKGLAMWTTDEVVDRMQGEVELAGIETRLREIKREMAERERLAEEMAGLKRRARSIREPPPPQHVRAAAGGMAGGRSGQPAPPNGAPPSPRHHPDPRQMAERQRRGPEEGAGGGGGSSSHSRVSIREPSAASSAAHHAYGMDYMNPNATLSGAPQGAPQGVPHSGGRPGLRSVPSQRSETKRKKMRKSNKGKPKLRIRPYFGVC</sequence>
<dbReference type="GO" id="GO:0005524">
    <property type="term" value="F:ATP binding"/>
    <property type="evidence" value="ECO:0007669"/>
    <property type="project" value="UniProtKB-KW"/>
</dbReference>
<evidence type="ECO:0000256" key="4">
    <source>
        <dbReference type="ARBA" id="ARBA00022777"/>
    </source>
</evidence>
<accession>A0A7S4MQN3</accession>
<reference evidence="8" key="1">
    <citation type="submission" date="2021-01" db="EMBL/GenBank/DDBJ databases">
        <authorList>
            <person name="Corre E."/>
            <person name="Pelletier E."/>
            <person name="Niang G."/>
            <person name="Scheremetjew M."/>
            <person name="Finn R."/>
            <person name="Kale V."/>
            <person name="Holt S."/>
            <person name="Cochrane G."/>
            <person name="Meng A."/>
            <person name="Brown T."/>
            <person name="Cohen L."/>
        </authorList>
    </citation>
    <scope>NUCLEOTIDE SEQUENCE</scope>
    <source>
        <strain evidence="8">Isolate 1302-5</strain>
    </source>
</reference>
<dbReference type="PANTHER" id="PTHR24345">
    <property type="entry name" value="SERINE/THREONINE-PROTEIN KINASE PLK"/>
    <property type="match status" value="1"/>
</dbReference>
<feature type="compositionally biased region" description="Low complexity" evidence="6">
    <location>
        <begin position="952"/>
        <end position="972"/>
    </location>
</feature>
<evidence type="ECO:0000313" key="8">
    <source>
        <dbReference type="EMBL" id="CAE2236965.1"/>
    </source>
</evidence>
<keyword evidence="1" id="KW-0723">Serine/threonine-protein kinase</keyword>
<evidence type="ECO:0000256" key="3">
    <source>
        <dbReference type="ARBA" id="ARBA00022741"/>
    </source>
</evidence>
<feature type="compositionally biased region" description="Basic and acidic residues" evidence="6">
    <location>
        <begin position="926"/>
        <end position="942"/>
    </location>
</feature>
<dbReference type="AlphaFoldDB" id="A0A7S4MQN3"/>
<feature type="domain" description="Protein kinase" evidence="7">
    <location>
        <begin position="1"/>
        <end position="405"/>
    </location>
</feature>
<feature type="region of interest" description="Disordered" evidence="6">
    <location>
        <begin position="259"/>
        <end position="305"/>
    </location>
</feature>
<proteinExistence type="predicted"/>
<feature type="region of interest" description="Disordered" evidence="6">
    <location>
        <begin position="877"/>
        <end position="1038"/>
    </location>
</feature>
<evidence type="ECO:0000256" key="6">
    <source>
        <dbReference type="SAM" id="MobiDB-lite"/>
    </source>
</evidence>
<dbReference type="SUPFAM" id="SSF56112">
    <property type="entry name" value="Protein kinase-like (PK-like)"/>
    <property type="match status" value="2"/>
</dbReference>
<keyword evidence="5" id="KW-0067">ATP-binding</keyword>
<dbReference type="EMBL" id="HBKQ01021017">
    <property type="protein sequence ID" value="CAE2236965.1"/>
    <property type="molecule type" value="Transcribed_RNA"/>
</dbReference>